<dbReference type="Proteomes" id="UP000219439">
    <property type="component" value="Unassembled WGS sequence"/>
</dbReference>
<dbReference type="InterPro" id="IPR050563">
    <property type="entry name" value="4-hydroxybenzoyl-CoA_TE"/>
</dbReference>
<dbReference type="GO" id="GO:0047617">
    <property type="term" value="F:fatty acyl-CoA hydrolase activity"/>
    <property type="evidence" value="ECO:0007669"/>
    <property type="project" value="TreeGrafter"/>
</dbReference>
<sequence>MAFHHPQKILFRHCDPAGIVFYPRYFEMINDTVEAWFDQGLGYSFEEIHGLGKAAVPTARIETTFKAPSKHGDHLIITLSATRLGRSSLDLSFEAKAGEEVRFSASSTLVYVNDTGRPVSWPDHLRAAIEKHLDLSN</sequence>
<evidence type="ECO:0000313" key="1">
    <source>
        <dbReference type="EMBL" id="SNZ20345.1"/>
    </source>
</evidence>
<evidence type="ECO:0000313" key="2">
    <source>
        <dbReference type="Proteomes" id="UP000219439"/>
    </source>
</evidence>
<dbReference type="EMBL" id="OBEL01000004">
    <property type="protein sequence ID" value="SNZ20345.1"/>
    <property type="molecule type" value="Genomic_DNA"/>
</dbReference>
<gene>
    <name evidence="1" type="ORF">SAMN06265368_3448</name>
</gene>
<accession>A0A285PF51</accession>
<keyword evidence="2" id="KW-1185">Reference proteome</keyword>
<dbReference type="Pfam" id="PF13279">
    <property type="entry name" value="4HBT_2"/>
    <property type="match status" value="1"/>
</dbReference>
<dbReference type="InterPro" id="IPR029069">
    <property type="entry name" value="HotDog_dom_sf"/>
</dbReference>
<protein>
    <submittedName>
        <fullName evidence="1">4-hydroxybenzoyl-CoA thioesterase</fullName>
    </submittedName>
</protein>
<dbReference type="PANTHER" id="PTHR31793">
    <property type="entry name" value="4-HYDROXYBENZOYL-COA THIOESTERASE FAMILY MEMBER"/>
    <property type="match status" value="1"/>
</dbReference>
<organism evidence="1 2">
    <name type="scientific">Cohaesibacter gelatinilyticus</name>
    <dbReference type="NCBI Taxonomy" id="372072"/>
    <lineage>
        <taxon>Bacteria</taxon>
        <taxon>Pseudomonadati</taxon>
        <taxon>Pseudomonadota</taxon>
        <taxon>Alphaproteobacteria</taxon>
        <taxon>Hyphomicrobiales</taxon>
        <taxon>Cohaesibacteraceae</taxon>
    </lineage>
</organism>
<reference evidence="1 2" key="1">
    <citation type="submission" date="2017-09" db="EMBL/GenBank/DDBJ databases">
        <authorList>
            <person name="Ehlers B."/>
            <person name="Leendertz F.H."/>
        </authorList>
    </citation>
    <scope>NUCLEOTIDE SEQUENCE [LARGE SCALE GENOMIC DNA]</scope>
    <source>
        <strain evidence="1 2">DSM 18289</strain>
    </source>
</reference>
<name>A0A285PF51_9HYPH</name>
<dbReference type="Gene3D" id="3.10.129.10">
    <property type="entry name" value="Hotdog Thioesterase"/>
    <property type="match status" value="1"/>
</dbReference>
<dbReference type="PANTHER" id="PTHR31793:SF24">
    <property type="entry name" value="LONG-CHAIN ACYL-COA THIOESTERASE FADM"/>
    <property type="match status" value="1"/>
</dbReference>
<dbReference type="RefSeq" id="WP_244580132.1">
    <property type="nucleotide sequence ID" value="NZ_OBEL01000004.1"/>
</dbReference>
<proteinExistence type="predicted"/>
<dbReference type="SUPFAM" id="SSF54637">
    <property type="entry name" value="Thioesterase/thiol ester dehydrase-isomerase"/>
    <property type="match status" value="1"/>
</dbReference>
<dbReference type="AlphaFoldDB" id="A0A285PF51"/>
<dbReference type="CDD" id="cd00586">
    <property type="entry name" value="4HBT"/>
    <property type="match status" value="1"/>
</dbReference>